<dbReference type="Pfam" id="PF00528">
    <property type="entry name" value="BPD_transp_1"/>
    <property type="match status" value="1"/>
</dbReference>
<dbReference type="SUPFAM" id="SSF161098">
    <property type="entry name" value="MetI-like"/>
    <property type="match status" value="1"/>
</dbReference>
<keyword evidence="6 7" id="KW-0472">Membrane</keyword>
<evidence type="ECO:0000313" key="9">
    <source>
        <dbReference type="EMBL" id="MDD1779908.1"/>
    </source>
</evidence>
<dbReference type="PROSITE" id="PS50928">
    <property type="entry name" value="ABC_TM1"/>
    <property type="match status" value="1"/>
</dbReference>
<dbReference type="RefSeq" id="WP_274139754.1">
    <property type="nucleotide sequence ID" value="NZ_JAJUBB010000001.1"/>
</dbReference>
<keyword evidence="2 7" id="KW-0813">Transport</keyword>
<feature type="transmembrane region" description="Helical" evidence="7">
    <location>
        <begin position="12"/>
        <end position="32"/>
    </location>
</feature>
<evidence type="ECO:0000256" key="3">
    <source>
        <dbReference type="ARBA" id="ARBA00022475"/>
    </source>
</evidence>
<sequence length="295" mass="33446">MKTLPVKDNQSRLLIVPLSLFLVLFLGFPLIADIVYSVSHVSFENLRSPDLRGFGNFIDVVNDKQFWQATRFSFQFGFFTALVECLLGLFLAVYLSPLLKKHTWMLAILMMPMMAAPALVGLMYRLVLHEFVGPVPYYLWEWWGDSPAFLDANNAIYTLMTIEILQWTPFALLLFHLAYQSVPEDVREAATLDGAKGFQRFWRIELPFMKLALFTALFIRFIDGFRVFDNVYVLTGSGAGGSTTSLSIYVYLAFFKQGNIGKAVAASMLLLLVTFTVLYLLNWFSTKKKSVGGEA</sequence>
<evidence type="ECO:0000256" key="2">
    <source>
        <dbReference type="ARBA" id="ARBA00022448"/>
    </source>
</evidence>
<evidence type="ECO:0000256" key="7">
    <source>
        <dbReference type="RuleBase" id="RU363032"/>
    </source>
</evidence>
<reference evidence="9" key="1">
    <citation type="submission" date="2021-12" db="EMBL/GenBank/DDBJ databases">
        <title>Enterovibrio ZSDZ35 sp. nov. and Enterovibrio ZSDZ42 sp. nov., isolated from coastal seawater in Qingdao.</title>
        <authorList>
            <person name="Zhang P."/>
        </authorList>
    </citation>
    <scope>NUCLEOTIDE SEQUENCE</scope>
    <source>
        <strain evidence="9">ZSDZ35</strain>
    </source>
</reference>
<dbReference type="CDD" id="cd06261">
    <property type="entry name" value="TM_PBP2"/>
    <property type="match status" value="1"/>
</dbReference>
<dbReference type="PANTHER" id="PTHR43005">
    <property type="entry name" value="BLR7065 PROTEIN"/>
    <property type="match status" value="1"/>
</dbReference>
<evidence type="ECO:0000256" key="5">
    <source>
        <dbReference type="ARBA" id="ARBA00022989"/>
    </source>
</evidence>
<protein>
    <submittedName>
        <fullName evidence="9">Sugar ABC transporter permease</fullName>
    </submittedName>
</protein>
<feature type="transmembrane region" description="Helical" evidence="7">
    <location>
        <begin position="155"/>
        <end position="179"/>
    </location>
</feature>
<name>A0ABT5QFZ8_9GAMM</name>
<organism evidence="9 10">
    <name type="scientific">Enterovibrio qingdaonensis</name>
    <dbReference type="NCBI Taxonomy" id="2899818"/>
    <lineage>
        <taxon>Bacteria</taxon>
        <taxon>Pseudomonadati</taxon>
        <taxon>Pseudomonadota</taxon>
        <taxon>Gammaproteobacteria</taxon>
        <taxon>Vibrionales</taxon>
        <taxon>Vibrionaceae</taxon>
        <taxon>Enterovibrio</taxon>
    </lineage>
</organism>
<feature type="transmembrane region" description="Helical" evidence="7">
    <location>
        <begin position="72"/>
        <end position="94"/>
    </location>
</feature>
<comment type="similarity">
    <text evidence="7">Belongs to the binding-protein-dependent transport system permease family.</text>
</comment>
<dbReference type="Proteomes" id="UP001149821">
    <property type="component" value="Unassembled WGS sequence"/>
</dbReference>
<keyword evidence="5 7" id="KW-1133">Transmembrane helix</keyword>
<dbReference type="InterPro" id="IPR000515">
    <property type="entry name" value="MetI-like"/>
</dbReference>
<feature type="transmembrane region" description="Helical" evidence="7">
    <location>
        <begin position="264"/>
        <end position="284"/>
    </location>
</feature>
<feature type="transmembrane region" description="Helical" evidence="7">
    <location>
        <begin position="106"/>
        <end position="127"/>
    </location>
</feature>
<evidence type="ECO:0000256" key="6">
    <source>
        <dbReference type="ARBA" id="ARBA00023136"/>
    </source>
</evidence>
<evidence type="ECO:0000259" key="8">
    <source>
        <dbReference type="PROSITE" id="PS50928"/>
    </source>
</evidence>
<comment type="subcellular location">
    <subcellularLocation>
        <location evidence="1 7">Cell membrane</location>
        <topology evidence="1 7">Multi-pass membrane protein</topology>
    </subcellularLocation>
</comment>
<evidence type="ECO:0000313" key="10">
    <source>
        <dbReference type="Proteomes" id="UP001149821"/>
    </source>
</evidence>
<evidence type="ECO:0000256" key="4">
    <source>
        <dbReference type="ARBA" id="ARBA00022692"/>
    </source>
</evidence>
<dbReference type="PANTHER" id="PTHR43005:SF1">
    <property type="entry name" value="SPERMIDINE_PUTRESCINE TRANSPORT SYSTEM PERMEASE PROTEIN"/>
    <property type="match status" value="1"/>
</dbReference>
<proteinExistence type="inferred from homology"/>
<dbReference type="EMBL" id="JAJUBB010000001">
    <property type="protein sequence ID" value="MDD1779908.1"/>
    <property type="molecule type" value="Genomic_DNA"/>
</dbReference>
<comment type="caution">
    <text evidence="9">The sequence shown here is derived from an EMBL/GenBank/DDBJ whole genome shotgun (WGS) entry which is preliminary data.</text>
</comment>
<keyword evidence="3" id="KW-1003">Cell membrane</keyword>
<dbReference type="InterPro" id="IPR035906">
    <property type="entry name" value="MetI-like_sf"/>
</dbReference>
<dbReference type="Gene3D" id="1.10.3720.10">
    <property type="entry name" value="MetI-like"/>
    <property type="match status" value="1"/>
</dbReference>
<accession>A0ABT5QFZ8</accession>
<keyword evidence="10" id="KW-1185">Reference proteome</keyword>
<gene>
    <name evidence="9" type="ORF">LRP49_01745</name>
</gene>
<feature type="domain" description="ABC transmembrane type-1" evidence="8">
    <location>
        <begin position="70"/>
        <end position="281"/>
    </location>
</feature>
<evidence type="ECO:0000256" key="1">
    <source>
        <dbReference type="ARBA" id="ARBA00004651"/>
    </source>
</evidence>
<keyword evidence="4 7" id="KW-0812">Transmembrane</keyword>
<feature type="transmembrane region" description="Helical" evidence="7">
    <location>
        <begin position="231"/>
        <end position="252"/>
    </location>
</feature>